<organism evidence="1 2">
    <name type="scientific">Lindgomyces ingoldianus</name>
    <dbReference type="NCBI Taxonomy" id="673940"/>
    <lineage>
        <taxon>Eukaryota</taxon>
        <taxon>Fungi</taxon>
        <taxon>Dikarya</taxon>
        <taxon>Ascomycota</taxon>
        <taxon>Pezizomycotina</taxon>
        <taxon>Dothideomycetes</taxon>
        <taxon>Pleosporomycetidae</taxon>
        <taxon>Pleosporales</taxon>
        <taxon>Lindgomycetaceae</taxon>
        <taxon>Lindgomyces</taxon>
    </lineage>
</organism>
<name>A0ACB6QY66_9PLEO</name>
<evidence type="ECO:0000313" key="2">
    <source>
        <dbReference type="Proteomes" id="UP000799755"/>
    </source>
</evidence>
<accession>A0ACB6QY66</accession>
<reference evidence="1" key="1">
    <citation type="journal article" date="2020" name="Stud. Mycol.">
        <title>101 Dothideomycetes genomes: a test case for predicting lifestyles and emergence of pathogens.</title>
        <authorList>
            <person name="Haridas S."/>
            <person name="Albert R."/>
            <person name="Binder M."/>
            <person name="Bloem J."/>
            <person name="Labutti K."/>
            <person name="Salamov A."/>
            <person name="Andreopoulos B."/>
            <person name="Baker S."/>
            <person name="Barry K."/>
            <person name="Bills G."/>
            <person name="Bluhm B."/>
            <person name="Cannon C."/>
            <person name="Castanera R."/>
            <person name="Culley D."/>
            <person name="Daum C."/>
            <person name="Ezra D."/>
            <person name="Gonzalez J."/>
            <person name="Henrissat B."/>
            <person name="Kuo A."/>
            <person name="Liang C."/>
            <person name="Lipzen A."/>
            <person name="Lutzoni F."/>
            <person name="Magnuson J."/>
            <person name="Mondo S."/>
            <person name="Nolan M."/>
            <person name="Ohm R."/>
            <person name="Pangilinan J."/>
            <person name="Park H.-J."/>
            <person name="Ramirez L."/>
            <person name="Alfaro M."/>
            <person name="Sun H."/>
            <person name="Tritt A."/>
            <person name="Yoshinaga Y."/>
            <person name="Zwiers L.-H."/>
            <person name="Turgeon B."/>
            <person name="Goodwin S."/>
            <person name="Spatafora J."/>
            <person name="Crous P."/>
            <person name="Grigoriev I."/>
        </authorList>
    </citation>
    <scope>NUCLEOTIDE SEQUENCE</scope>
    <source>
        <strain evidence="1">ATCC 200398</strain>
    </source>
</reference>
<evidence type="ECO:0000313" key="1">
    <source>
        <dbReference type="EMBL" id="KAF2471222.1"/>
    </source>
</evidence>
<comment type="caution">
    <text evidence="1">The sequence shown here is derived from an EMBL/GenBank/DDBJ whole genome shotgun (WGS) entry which is preliminary data.</text>
</comment>
<proteinExistence type="predicted"/>
<protein>
    <submittedName>
        <fullName evidence="1">Uncharacterized protein</fullName>
    </submittedName>
</protein>
<sequence>MESNRAEIYAKISKGDNQMLPAIPHQMPEAANIRQLSIALIHWTSLNGEYMNHQVLQIAYSLISPGGLEPTRDSTSSILFTTSPDTLIPFLSARNIPDILARVPVKLGNSPSLIHIRHHHPPHQPAAFNDIGVLVLVPDLGPRNLRENERPGKFPIKPFINLTYLAICMPASSRPLTTFLNVSIHLTGANFPIIRIQFP</sequence>
<gene>
    <name evidence="1" type="ORF">BDR25DRAFT_354478</name>
</gene>
<dbReference type="EMBL" id="MU003505">
    <property type="protein sequence ID" value="KAF2471222.1"/>
    <property type="molecule type" value="Genomic_DNA"/>
</dbReference>
<dbReference type="Proteomes" id="UP000799755">
    <property type="component" value="Unassembled WGS sequence"/>
</dbReference>
<keyword evidence="2" id="KW-1185">Reference proteome</keyword>